<feature type="transmembrane region" description="Helical" evidence="2">
    <location>
        <begin position="144"/>
        <end position="164"/>
    </location>
</feature>
<comment type="caution">
    <text evidence="3">The sequence shown here is derived from an EMBL/GenBank/DDBJ whole genome shotgun (WGS) entry which is preliminary data.</text>
</comment>
<keyword evidence="2" id="KW-0812">Transmembrane</keyword>
<dbReference type="AlphaFoldDB" id="A0A0R2JNX4"/>
<keyword evidence="4" id="KW-1185">Reference proteome</keyword>
<protein>
    <recommendedName>
        <fullName evidence="5">MucBP domain-containing protein</fullName>
    </recommendedName>
</protein>
<dbReference type="PATRIC" id="fig|1122148.6.peg.1167"/>
<keyword evidence="2" id="KW-1133">Transmembrane helix</keyword>
<dbReference type="OrthoDB" id="9992458at2"/>
<evidence type="ECO:0000313" key="3">
    <source>
        <dbReference type="EMBL" id="KRN78859.1"/>
    </source>
</evidence>
<dbReference type="Gene3D" id="3.10.20.320">
    <property type="entry name" value="Putative peptidoglycan bound protein (lpxtg motif)"/>
    <property type="match status" value="1"/>
</dbReference>
<sequence length="262" mass="28659">MNNETVGSRTGNNVGKVIVNVVDKNGQILTPPEEYQGMPGTAFYIDVPDLNGYIVQGLSGDSTTLSYLTDASFKRNVSYPANLGSVVAVSPNGTAAGTFGRGTLTYNLVYAPYVQAQPINPNPVQQQQTQYQAAAAPRKQKHHWFRWIVIILLIIIILSVWGLYNAGKNAQQQVKQNPVVVKNYNTKPSNNNGNSNSSNGNNDSNSNNSDNQQAQHAIDNAKQQIEQHIDQNNSNMLQQITAAIQDGFSMITARIQAFFQGF</sequence>
<keyword evidence="2" id="KW-0472">Membrane</keyword>
<reference evidence="3 4" key="1">
    <citation type="journal article" date="2015" name="Genome Announc.">
        <title>Expanding the biotechnology potential of lactobacilli through comparative genomics of 213 strains and associated genera.</title>
        <authorList>
            <person name="Sun Z."/>
            <person name="Harris H.M."/>
            <person name="McCann A."/>
            <person name="Guo C."/>
            <person name="Argimon S."/>
            <person name="Zhang W."/>
            <person name="Yang X."/>
            <person name="Jeffery I.B."/>
            <person name="Cooney J.C."/>
            <person name="Kagawa T.F."/>
            <person name="Liu W."/>
            <person name="Song Y."/>
            <person name="Salvetti E."/>
            <person name="Wrobel A."/>
            <person name="Rasinkangas P."/>
            <person name="Parkhill J."/>
            <person name="Rea M.C."/>
            <person name="O'Sullivan O."/>
            <person name="Ritari J."/>
            <person name="Douillard F.P."/>
            <person name="Paul Ross R."/>
            <person name="Yang R."/>
            <person name="Briner A.E."/>
            <person name="Felis G.E."/>
            <person name="de Vos W.M."/>
            <person name="Barrangou R."/>
            <person name="Klaenhammer T.R."/>
            <person name="Caufield P.W."/>
            <person name="Cui Y."/>
            <person name="Zhang H."/>
            <person name="O'Toole P.W."/>
        </authorList>
    </citation>
    <scope>NUCLEOTIDE SEQUENCE [LARGE SCALE GENOMIC DNA]</scope>
    <source>
        <strain evidence="3 4">DSM 20690</strain>
    </source>
</reference>
<dbReference type="Proteomes" id="UP000051565">
    <property type="component" value="Unassembled WGS sequence"/>
</dbReference>
<gene>
    <name evidence="3" type="ORF">IV52_GL001140</name>
</gene>
<dbReference type="GeneID" id="61249738"/>
<organism evidence="3 4">
    <name type="scientific">Fructilactobacillus lindneri DSM 20690 = JCM 11027</name>
    <dbReference type="NCBI Taxonomy" id="1122148"/>
    <lineage>
        <taxon>Bacteria</taxon>
        <taxon>Bacillati</taxon>
        <taxon>Bacillota</taxon>
        <taxon>Bacilli</taxon>
        <taxon>Lactobacillales</taxon>
        <taxon>Lactobacillaceae</taxon>
        <taxon>Fructilactobacillus</taxon>
    </lineage>
</organism>
<evidence type="ECO:0000256" key="2">
    <source>
        <dbReference type="SAM" id="Phobius"/>
    </source>
</evidence>
<evidence type="ECO:0000256" key="1">
    <source>
        <dbReference type="SAM" id="MobiDB-lite"/>
    </source>
</evidence>
<accession>A0A0R2JNX4</accession>
<evidence type="ECO:0000313" key="4">
    <source>
        <dbReference type="Proteomes" id="UP000051565"/>
    </source>
</evidence>
<feature type="region of interest" description="Disordered" evidence="1">
    <location>
        <begin position="183"/>
        <end position="219"/>
    </location>
</feature>
<dbReference type="RefSeq" id="WP_054646064.1">
    <property type="nucleotide sequence ID" value="NZ_FUXS01000002.1"/>
</dbReference>
<feature type="compositionally biased region" description="Low complexity" evidence="1">
    <location>
        <begin position="183"/>
        <end position="211"/>
    </location>
</feature>
<dbReference type="EMBL" id="JQBT01000033">
    <property type="protein sequence ID" value="KRN78859.1"/>
    <property type="molecule type" value="Genomic_DNA"/>
</dbReference>
<evidence type="ECO:0008006" key="5">
    <source>
        <dbReference type="Google" id="ProtNLM"/>
    </source>
</evidence>
<name>A0A0R2JNX4_9LACO</name>
<proteinExistence type="predicted"/>